<evidence type="ECO:0000313" key="6">
    <source>
        <dbReference type="EMBL" id="PLW84635.1"/>
    </source>
</evidence>
<gene>
    <name evidence="6" type="ORF">C0029_17995</name>
</gene>
<dbReference type="Gene3D" id="3.40.190.10">
    <property type="entry name" value="Periplasmic binding protein-like II"/>
    <property type="match status" value="2"/>
</dbReference>
<proteinExistence type="inferred from homology"/>
<evidence type="ECO:0000256" key="1">
    <source>
        <dbReference type="ARBA" id="ARBA00009437"/>
    </source>
</evidence>
<dbReference type="InterPro" id="IPR036390">
    <property type="entry name" value="WH_DNA-bd_sf"/>
</dbReference>
<dbReference type="InterPro" id="IPR036388">
    <property type="entry name" value="WH-like_DNA-bd_sf"/>
</dbReference>
<comment type="caution">
    <text evidence="6">The sequence shown here is derived from an EMBL/GenBank/DDBJ whole genome shotgun (WGS) entry which is preliminary data.</text>
</comment>
<dbReference type="Pfam" id="PF03466">
    <property type="entry name" value="LysR_substrate"/>
    <property type="match status" value="1"/>
</dbReference>
<keyword evidence="7" id="KW-1185">Reference proteome</keyword>
<dbReference type="FunFam" id="1.10.10.10:FF:000001">
    <property type="entry name" value="LysR family transcriptional regulator"/>
    <property type="match status" value="1"/>
</dbReference>
<keyword evidence="3" id="KW-0238">DNA-binding</keyword>
<dbReference type="InterPro" id="IPR037404">
    <property type="entry name" value="IlvY_PBP2"/>
</dbReference>
<dbReference type="InterPro" id="IPR000847">
    <property type="entry name" value="LysR_HTH_N"/>
</dbReference>
<dbReference type="SUPFAM" id="SSF53850">
    <property type="entry name" value="Periplasmic binding protein-like II"/>
    <property type="match status" value="1"/>
</dbReference>
<dbReference type="Pfam" id="PF00126">
    <property type="entry name" value="HTH_1"/>
    <property type="match status" value="1"/>
</dbReference>
<dbReference type="KEGG" id="hja:BST95_18280"/>
<accession>A0AAP8MBC3</accession>
<evidence type="ECO:0000259" key="5">
    <source>
        <dbReference type="PROSITE" id="PS50931"/>
    </source>
</evidence>
<dbReference type="CDD" id="cd08430">
    <property type="entry name" value="PBP2_IlvY"/>
    <property type="match status" value="1"/>
</dbReference>
<evidence type="ECO:0000256" key="2">
    <source>
        <dbReference type="ARBA" id="ARBA00023015"/>
    </source>
</evidence>
<dbReference type="EMBL" id="PKUR01000006">
    <property type="protein sequence ID" value="PLW84635.1"/>
    <property type="molecule type" value="Genomic_DNA"/>
</dbReference>
<feature type="domain" description="HTH lysR-type" evidence="5">
    <location>
        <begin position="1"/>
        <end position="58"/>
    </location>
</feature>
<dbReference type="Gene3D" id="1.10.10.10">
    <property type="entry name" value="Winged helix-like DNA-binding domain superfamily/Winged helix DNA-binding domain"/>
    <property type="match status" value="1"/>
</dbReference>
<dbReference type="GO" id="GO:0003700">
    <property type="term" value="F:DNA-binding transcription factor activity"/>
    <property type="evidence" value="ECO:0007669"/>
    <property type="project" value="InterPro"/>
</dbReference>
<dbReference type="InterPro" id="IPR005119">
    <property type="entry name" value="LysR_subst-bd"/>
</dbReference>
<evidence type="ECO:0000313" key="7">
    <source>
        <dbReference type="Proteomes" id="UP000235162"/>
    </source>
</evidence>
<comment type="similarity">
    <text evidence="1">Belongs to the LysR transcriptional regulatory family.</text>
</comment>
<name>A0AAP8MBC3_9GAMM</name>
<dbReference type="PROSITE" id="PS50931">
    <property type="entry name" value="HTH_LYSR"/>
    <property type="match status" value="1"/>
</dbReference>
<evidence type="ECO:0000256" key="4">
    <source>
        <dbReference type="ARBA" id="ARBA00023163"/>
    </source>
</evidence>
<dbReference type="GO" id="GO:0000976">
    <property type="term" value="F:transcription cis-regulatory region binding"/>
    <property type="evidence" value="ECO:0007669"/>
    <property type="project" value="TreeGrafter"/>
</dbReference>
<keyword evidence="2" id="KW-0805">Transcription regulation</keyword>
<dbReference type="PANTHER" id="PTHR30126">
    <property type="entry name" value="HTH-TYPE TRANSCRIPTIONAL REGULATOR"/>
    <property type="match status" value="1"/>
</dbReference>
<protein>
    <submittedName>
        <fullName evidence="6">HTH-type transcriptional activator IlvY</fullName>
    </submittedName>
</protein>
<organism evidence="6 7">
    <name type="scientific">Halioglobus japonicus</name>
    <dbReference type="NCBI Taxonomy" id="930805"/>
    <lineage>
        <taxon>Bacteria</taxon>
        <taxon>Pseudomonadati</taxon>
        <taxon>Pseudomonadota</taxon>
        <taxon>Gammaproteobacteria</taxon>
        <taxon>Cellvibrionales</taxon>
        <taxon>Halieaceae</taxon>
        <taxon>Halioglobus</taxon>
    </lineage>
</organism>
<dbReference type="PRINTS" id="PR00039">
    <property type="entry name" value="HTHLYSR"/>
</dbReference>
<dbReference type="AlphaFoldDB" id="A0AAP8MBC3"/>
<dbReference type="PANTHER" id="PTHR30126:SF81">
    <property type="entry name" value="HTH-TYPE TRANSCRIPTIONAL REGULATOR ILVY"/>
    <property type="match status" value="1"/>
</dbReference>
<reference evidence="6 7" key="1">
    <citation type="submission" date="2018-01" db="EMBL/GenBank/DDBJ databases">
        <title>The draft genome sequence of Halioglobus japonicus S1-36.</title>
        <authorList>
            <person name="Du Z.-J."/>
            <person name="Shi M.-J."/>
        </authorList>
    </citation>
    <scope>NUCLEOTIDE SEQUENCE [LARGE SCALE GENOMIC DNA]</scope>
    <source>
        <strain evidence="6 7">S1-36</strain>
    </source>
</reference>
<evidence type="ECO:0000256" key="3">
    <source>
        <dbReference type="ARBA" id="ARBA00023125"/>
    </source>
</evidence>
<dbReference type="Proteomes" id="UP000235162">
    <property type="component" value="Unassembled WGS sequence"/>
</dbReference>
<dbReference type="NCBIfam" id="NF008722">
    <property type="entry name" value="PRK11716.1"/>
    <property type="match status" value="1"/>
</dbReference>
<dbReference type="SUPFAM" id="SSF46785">
    <property type="entry name" value="Winged helix' DNA-binding domain"/>
    <property type="match status" value="1"/>
</dbReference>
<keyword evidence="4" id="KW-0804">Transcription</keyword>
<dbReference type="RefSeq" id="WP_084200852.1">
    <property type="nucleotide sequence ID" value="NZ_BMYL01000008.1"/>
</dbReference>
<sequence>MDTRALTVFLSVAETLNFSRSAEKLHMSVSAVSRAIARLEEEVGQPLLERDRRSVRLSPAGREFHDFARRSLAQWQALQRKLGSEGELAGEVSLYCSVTASHTLLAPILAAFRHEYAAVDIMMHTGDQADGVNRVLSGQDDVAVTIKPLHSPSRLEFLPLVESPLQFFMPAANCQVRDRVLEARDGPLDWGVLPLIVPERGTTKELFDDWIRDQRIRPRIYAQVAGHEAIVAMVSLGLGVGIAPQLVIESSGLRDQVEVFEVDAALPSLSIGLASLRQRLASPLLGALWRVAGQTYPGSNDTIAALTQGYDQ</sequence>